<feature type="compositionally biased region" description="Polar residues" evidence="1">
    <location>
        <begin position="246"/>
        <end position="260"/>
    </location>
</feature>
<feature type="compositionally biased region" description="Low complexity" evidence="1">
    <location>
        <begin position="1373"/>
        <end position="1384"/>
    </location>
</feature>
<evidence type="ECO:0000313" key="5">
    <source>
        <dbReference type="Proteomes" id="UP000014760"/>
    </source>
</evidence>
<dbReference type="SUPFAM" id="SSF48097">
    <property type="entry name" value="Regulator of G-protein signaling, RGS"/>
    <property type="match status" value="4"/>
</dbReference>
<dbReference type="GO" id="GO:0005634">
    <property type="term" value="C:nucleus"/>
    <property type="evidence" value="ECO:0007669"/>
    <property type="project" value="TreeGrafter"/>
</dbReference>
<proteinExistence type="predicted"/>
<dbReference type="InterPro" id="IPR044926">
    <property type="entry name" value="RGS_subdomain_2"/>
</dbReference>
<dbReference type="GO" id="GO:0005737">
    <property type="term" value="C:cytoplasm"/>
    <property type="evidence" value="ECO:0007669"/>
    <property type="project" value="TreeGrafter"/>
</dbReference>
<feature type="region of interest" description="Disordered" evidence="1">
    <location>
        <begin position="1216"/>
        <end position="1274"/>
    </location>
</feature>
<evidence type="ECO:0000256" key="1">
    <source>
        <dbReference type="SAM" id="MobiDB-lite"/>
    </source>
</evidence>
<evidence type="ECO:0000313" key="4">
    <source>
        <dbReference type="EnsemblMetazoa" id="CapteP185777"/>
    </source>
</evidence>
<feature type="region of interest" description="Disordered" evidence="1">
    <location>
        <begin position="413"/>
        <end position="449"/>
    </location>
</feature>
<dbReference type="OrthoDB" id="10013157at2759"/>
<feature type="compositionally biased region" description="Acidic residues" evidence="1">
    <location>
        <begin position="318"/>
        <end position="328"/>
    </location>
</feature>
<feature type="compositionally biased region" description="Low complexity" evidence="1">
    <location>
        <begin position="708"/>
        <end position="721"/>
    </location>
</feature>
<feature type="region of interest" description="Disordered" evidence="1">
    <location>
        <begin position="626"/>
        <end position="679"/>
    </location>
</feature>
<dbReference type="STRING" id="283909.R7VM64"/>
<reference evidence="5" key="1">
    <citation type="submission" date="2012-12" db="EMBL/GenBank/DDBJ databases">
        <authorList>
            <person name="Hellsten U."/>
            <person name="Grimwood J."/>
            <person name="Chapman J.A."/>
            <person name="Shapiro H."/>
            <person name="Aerts A."/>
            <person name="Otillar R.P."/>
            <person name="Terry A.Y."/>
            <person name="Boore J.L."/>
            <person name="Simakov O."/>
            <person name="Marletaz F."/>
            <person name="Cho S.-J."/>
            <person name="Edsinger-Gonzales E."/>
            <person name="Havlak P."/>
            <person name="Kuo D.-H."/>
            <person name="Larsson T."/>
            <person name="Lv J."/>
            <person name="Arendt D."/>
            <person name="Savage R."/>
            <person name="Osoegawa K."/>
            <person name="de Jong P."/>
            <person name="Lindberg D.R."/>
            <person name="Seaver E.C."/>
            <person name="Weisblat D.A."/>
            <person name="Putnam N.H."/>
            <person name="Grigoriev I.V."/>
            <person name="Rokhsar D.S."/>
        </authorList>
    </citation>
    <scope>NUCLEOTIDE SEQUENCE</scope>
    <source>
        <strain evidence="5">I ESC-2004</strain>
    </source>
</reference>
<feature type="domain" description="RGS" evidence="2">
    <location>
        <begin position="452"/>
        <end position="503"/>
    </location>
</feature>
<reference evidence="3 5" key="2">
    <citation type="journal article" date="2013" name="Nature">
        <title>Insights into bilaterian evolution from three spiralian genomes.</title>
        <authorList>
            <person name="Simakov O."/>
            <person name="Marletaz F."/>
            <person name="Cho S.J."/>
            <person name="Edsinger-Gonzales E."/>
            <person name="Havlak P."/>
            <person name="Hellsten U."/>
            <person name="Kuo D.H."/>
            <person name="Larsson T."/>
            <person name="Lv J."/>
            <person name="Arendt D."/>
            <person name="Savage R."/>
            <person name="Osoegawa K."/>
            <person name="de Jong P."/>
            <person name="Grimwood J."/>
            <person name="Chapman J.A."/>
            <person name="Shapiro H."/>
            <person name="Aerts A."/>
            <person name="Otillar R.P."/>
            <person name="Terry A.Y."/>
            <person name="Boore J.L."/>
            <person name="Grigoriev I.V."/>
            <person name="Lindberg D.R."/>
            <person name="Seaver E.C."/>
            <person name="Weisblat D.A."/>
            <person name="Putnam N.H."/>
            <person name="Rokhsar D.S."/>
        </authorList>
    </citation>
    <scope>NUCLEOTIDE SEQUENCE</scope>
    <source>
        <strain evidence="3 5">I ESC-2004</strain>
    </source>
</reference>
<feature type="region of interest" description="Disordered" evidence="1">
    <location>
        <begin position="694"/>
        <end position="726"/>
    </location>
</feature>
<feature type="region of interest" description="Disordered" evidence="1">
    <location>
        <begin position="205"/>
        <end position="299"/>
    </location>
</feature>
<dbReference type="EnsemblMetazoa" id="CapteT185777">
    <property type="protein sequence ID" value="CapteP185777"/>
    <property type="gene ID" value="CapteG185777"/>
</dbReference>
<dbReference type="InterPro" id="IPR042651">
    <property type="entry name" value="Rgs22"/>
</dbReference>
<protein>
    <recommendedName>
        <fullName evidence="2">RGS domain-containing protein</fullName>
    </recommendedName>
</protein>
<evidence type="ECO:0000313" key="3">
    <source>
        <dbReference type="EMBL" id="ELU18295.1"/>
    </source>
</evidence>
<feature type="compositionally biased region" description="Basic and acidic residues" evidence="1">
    <location>
        <begin position="1221"/>
        <end position="1242"/>
    </location>
</feature>
<dbReference type="Pfam" id="PF00615">
    <property type="entry name" value="RGS"/>
    <property type="match status" value="4"/>
</dbReference>
<keyword evidence="5" id="KW-1185">Reference proteome</keyword>
<dbReference type="CDD" id="cd08725">
    <property type="entry name" value="RGS_RGS22_4"/>
    <property type="match status" value="1"/>
</dbReference>
<dbReference type="HOGENOM" id="CLU_005031_0_0_1"/>
<feature type="compositionally biased region" description="Gly residues" evidence="1">
    <location>
        <begin position="1262"/>
        <end position="1273"/>
    </location>
</feature>
<feature type="domain" description="RGS" evidence="2">
    <location>
        <begin position="915"/>
        <end position="1039"/>
    </location>
</feature>
<feature type="region of interest" description="Disordered" evidence="1">
    <location>
        <begin position="315"/>
        <end position="338"/>
    </location>
</feature>
<dbReference type="SMART" id="SM00315">
    <property type="entry name" value="RGS"/>
    <property type="match status" value="2"/>
</dbReference>
<dbReference type="OMA" id="LMRSWYL"/>
<dbReference type="PROSITE" id="PS50132">
    <property type="entry name" value="RGS"/>
    <property type="match status" value="4"/>
</dbReference>
<name>R7VM64_CAPTE</name>
<dbReference type="PANTHER" id="PTHR46583">
    <property type="entry name" value="REGULATOR OF G-PROTEIN SIGNALING 22"/>
    <property type="match status" value="1"/>
</dbReference>
<dbReference type="InterPro" id="IPR048073">
    <property type="entry name" value="RGS22_RGS_third"/>
</dbReference>
<dbReference type="InterPro" id="IPR048074">
    <property type="entry name" value="RGS22_RGS_fourth"/>
</dbReference>
<dbReference type="EMBL" id="AMQN01003840">
    <property type="status" value="NOT_ANNOTATED_CDS"/>
    <property type="molecule type" value="Genomic_DNA"/>
</dbReference>
<dbReference type="GO" id="GO:0001965">
    <property type="term" value="F:G-protein alpha-subunit binding"/>
    <property type="evidence" value="ECO:0007669"/>
    <property type="project" value="InterPro"/>
</dbReference>
<feature type="compositionally biased region" description="Basic and acidic residues" evidence="1">
    <location>
        <begin position="413"/>
        <end position="422"/>
    </location>
</feature>
<feature type="domain" description="RGS" evidence="2">
    <location>
        <begin position="743"/>
        <end position="837"/>
    </location>
</feature>
<feature type="compositionally biased region" description="Low complexity" evidence="1">
    <location>
        <begin position="221"/>
        <end position="231"/>
    </location>
</feature>
<dbReference type="InterPro" id="IPR016137">
    <property type="entry name" value="RGS"/>
</dbReference>
<reference evidence="4" key="3">
    <citation type="submission" date="2015-06" db="UniProtKB">
        <authorList>
            <consortium name="EnsemblMetazoa"/>
        </authorList>
    </citation>
    <scope>IDENTIFICATION</scope>
</reference>
<feature type="compositionally biased region" description="Acidic residues" evidence="1">
    <location>
        <begin position="423"/>
        <end position="438"/>
    </location>
</feature>
<organism evidence="3">
    <name type="scientific">Capitella teleta</name>
    <name type="common">Polychaete worm</name>
    <dbReference type="NCBI Taxonomy" id="283909"/>
    <lineage>
        <taxon>Eukaryota</taxon>
        <taxon>Metazoa</taxon>
        <taxon>Spiralia</taxon>
        <taxon>Lophotrochozoa</taxon>
        <taxon>Annelida</taxon>
        <taxon>Polychaeta</taxon>
        <taxon>Sedentaria</taxon>
        <taxon>Scolecida</taxon>
        <taxon>Capitellidae</taxon>
        <taxon>Capitella</taxon>
    </lineage>
</organism>
<sequence>MRLSDKEVGASNLGSCSWSGITRSFPEPLSFNRDTGGFEVISKERHALLQEVKAAARAGQRKKKIYRATRNHSYSCIPLIPMEEPPVPPEREIDTSFTVQTLNKEQGIEWIKAQRLPGFLKSDCYMEYRIAKLISQVPSQNTAPLTTFRIDYSEPERRLTEIKEEVSQVDDSKVIMNRMFVTMGNASPSATAAWVSQAKDALKTSTTTSTSTAPSISAGLVRPTSSRPVSSRSRRPTSGRPVSSTNSFCDSGVASPTKSSMLGVPDAYSIDGDNEDEEELVSTSRPSHTKATRQVCKISSQDGPRFPGLVYVAPPDVSDSEEEEEETASVESRDSAIDDTEPYVFQDLDDLSAFIAGASLMSAIANVQQVPLSSVSPDHPDLRKLNSNKRLNRVCSQDLHNLQYLIKNLDDGAGADKKKSDGEDSVLDSEDDEEDDRDDMIKPKKKPKTYTLNNKKGIEHFKKFLRATPGEKNWWFWVDIEKARSIEDTEELAMFLSAMRERYTNSGSALELSIESKCELGLVEASHWNIDKLKAIHLRMAEPLLVYWAPSFILKQELKVNPNKHYLYHQQKKIQNPNLELVYPNPPTATLLPLRPKTCIPRVRDATAHAPVIMDMFAEATVFKPKPPEISPAERATEDRKRRLKTFCGKTPKELLTPKQPDGKFRRAHSAKVHSAAGSRSRLFSETVDSASVLSSATSDRREESLSRRSSLSIASSTQSDFPGGRRMEGLLQALANEGPSGQFMRSGIKQTNNVLWKNSLEFWQQVQQYHRIFYADVLDPYLLRNKAKNLYSIFIVPGAPKSIRCQPQMHNEIFASLDPPYEDLFDSAEEYILSILFEAWSQIVTLDLNTFDKVELVPIKRHLETKSKYVASLQKRGVIKERPKTPDDPMEGYQDPIYDETLIDQIPPEFRDFTLEKLVRNRIELEHLRSFLAEHYASTDLLCWMDIEAFRRTPHTDEKKRDTRAKDIKVKYLNKKYFFGPNSPAGKDGQDKVMQAGGGWGKLLDDRPPTASLVEAQKYVRERLEKKWLPLFLATDNFAQRQRPSSGMDDVVEDVMIQRKKKSQAIWKMLESKWISSSKDILTFRKALNNPVTSLQFRKFVSIKGENFENDVLFWQEVQRYKDLCHVHSDKSLTQHKTIAIINCFIDSPIPPCLQIDIPQEMADKIIGRRLEATPYLFREAQLTVFRVLFSLWADFCVYRSQVTNDKIVPTLERHRRKARADDKRRKREMEESKEREEARRLRFGLAGDDDFDPFEKDGSEAGGSSSGGADGLGEKVKDTVAWSYSKYMKGLDAEDVLNNVDEQTFSSLSSFNLNGELKDDDDLSCNDSGSESSSADFNTKRLPKRRSSKTQRNVNSVKQDTKPNKIVRVVSPKSRPDISSSSQNDSLPVKRSTKK</sequence>
<feature type="region of interest" description="Disordered" evidence="1">
    <location>
        <begin position="1318"/>
        <end position="1397"/>
    </location>
</feature>
<dbReference type="Gene3D" id="1.10.167.10">
    <property type="entry name" value="Regulator of G-protein Signalling 4, domain 2"/>
    <property type="match status" value="4"/>
</dbReference>
<accession>R7VM64</accession>
<evidence type="ECO:0000259" key="2">
    <source>
        <dbReference type="PROSITE" id="PS50132"/>
    </source>
</evidence>
<dbReference type="EMBL" id="KB292015">
    <property type="protein sequence ID" value="ELU18295.1"/>
    <property type="molecule type" value="Genomic_DNA"/>
</dbReference>
<feature type="domain" description="RGS" evidence="2">
    <location>
        <begin position="1084"/>
        <end position="1190"/>
    </location>
</feature>
<dbReference type="GO" id="GO:0009966">
    <property type="term" value="P:regulation of signal transduction"/>
    <property type="evidence" value="ECO:0007669"/>
    <property type="project" value="InterPro"/>
</dbReference>
<dbReference type="PANTHER" id="PTHR46583:SF1">
    <property type="entry name" value="REGULATOR OF G-PROTEIN SIGNALING 22"/>
    <property type="match status" value="1"/>
</dbReference>
<dbReference type="InterPro" id="IPR036305">
    <property type="entry name" value="RGS_sf"/>
</dbReference>
<feature type="compositionally biased region" description="Polar residues" evidence="1">
    <location>
        <begin position="1327"/>
        <end position="1339"/>
    </location>
</feature>
<gene>
    <name evidence="3" type="ORF">CAPTEDRAFT_185777</name>
</gene>
<dbReference type="Proteomes" id="UP000014760">
    <property type="component" value="Unassembled WGS sequence"/>
</dbReference>
<dbReference type="CDD" id="cd08726">
    <property type="entry name" value="RGS_RGS22_3"/>
    <property type="match status" value="1"/>
</dbReference>